<reference evidence="2" key="1">
    <citation type="journal article" date="2020" name="Cell">
        <title>Large-Scale Comparative Analyses of Tick Genomes Elucidate Their Genetic Diversity and Vector Capacities.</title>
        <authorList>
            <consortium name="Tick Genome and Microbiome Consortium (TIGMIC)"/>
            <person name="Jia N."/>
            <person name="Wang J."/>
            <person name="Shi W."/>
            <person name="Du L."/>
            <person name="Sun Y."/>
            <person name="Zhan W."/>
            <person name="Jiang J.F."/>
            <person name="Wang Q."/>
            <person name="Zhang B."/>
            <person name="Ji P."/>
            <person name="Bell-Sakyi L."/>
            <person name="Cui X.M."/>
            <person name="Yuan T.T."/>
            <person name="Jiang B.G."/>
            <person name="Yang W.F."/>
            <person name="Lam T.T."/>
            <person name="Chang Q.C."/>
            <person name="Ding S.J."/>
            <person name="Wang X.J."/>
            <person name="Zhu J.G."/>
            <person name="Ruan X.D."/>
            <person name="Zhao L."/>
            <person name="Wei J.T."/>
            <person name="Ye R.Z."/>
            <person name="Que T.C."/>
            <person name="Du C.H."/>
            <person name="Zhou Y.H."/>
            <person name="Cheng J.X."/>
            <person name="Dai P.F."/>
            <person name="Guo W.B."/>
            <person name="Han X.H."/>
            <person name="Huang E.J."/>
            <person name="Li L.F."/>
            <person name="Wei W."/>
            <person name="Gao Y.C."/>
            <person name="Liu J.Z."/>
            <person name="Shao H.Z."/>
            <person name="Wang X."/>
            <person name="Wang C.C."/>
            <person name="Yang T.C."/>
            <person name="Huo Q.B."/>
            <person name="Li W."/>
            <person name="Chen H.Y."/>
            <person name="Chen S.E."/>
            <person name="Zhou L.G."/>
            <person name="Ni X.B."/>
            <person name="Tian J.H."/>
            <person name="Sheng Y."/>
            <person name="Liu T."/>
            <person name="Pan Y.S."/>
            <person name="Xia L.Y."/>
            <person name="Li J."/>
            <person name="Zhao F."/>
            <person name="Cao W.C."/>
        </authorList>
    </citation>
    <scope>NUCLEOTIDE SEQUENCE</scope>
    <source>
        <strain evidence="2">Rmic-2018</strain>
    </source>
</reference>
<reference evidence="2" key="2">
    <citation type="submission" date="2021-09" db="EMBL/GenBank/DDBJ databases">
        <authorList>
            <person name="Jia N."/>
            <person name="Wang J."/>
            <person name="Shi W."/>
            <person name="Du L."/>
            <person name="Sun Y."/>
            <person name="Zhan W."/>
            <person name="Jiang J."/>
            <person name="Wang Q."/>
            <person name="Zhang B."/>
            <person name="Ji P."/>
            <person name="Sakyi L.B."/>
            <person name="Cui X."/>
            <person name="Yuan T."/>
            <person name="Jiang B."/>
            <person name="Yang W."/>
            <person name="Lam T.T.-Y."/>
            <person name="Chang Q."/>
            <person name="Ding S."/>
            <person name="Wang X."/>
            <person name="Zhu J."/>
            <person name="Ruan X."/>
            <person name="Zhao L."/>
            <person name="Wei J."/>
            <person name="Que T."/>
            <person name="Du C."/>
            <person name="Cheng J."/>
            <person name="Dai P."/>
            <person name="Han X."/>
            <person name="Huang E."/>
            <person name="Gao Y."/>
            <person name="Liu J."/>
            <person name="Shao H."/>
            <person name="Ye R."/>
            <person name="Li L."/>
            <person name="Wei W."/>
            <person name="Wang X."/>
            <person name="Wang C."/>
            <person name="Huo Q."/>
            <person name="Li W."/>
            <person name="Guo W."/>
            <person name="Chen H."/>
            <person name="Chen S."/>
            <person name="Zhou L."/>
            <person name="Zhou L."/>
            <person name="Ni X."/>
            <person name="Tian J."/>
            <person name="Zhou Y."/>
            <person name="Sheng Y."/>
            <person name="Liu T."/>
            <person name="Pan Y."/>
            <person name="Xia L."/>
            <person name="Li J."/>
            <person name="Zhao F."/>
            <person name="Cao W."/>
        </authorList>
    </citation>
    <scope>NUCLEOTIDE SEQUENCE</scope>
    <source>
        <strain evidence="2">Rmic-2018</strain>
        <tissue evidence="2">Larvae</tissue>
    </source>
</reference>
<evidence type="ECO:0000313" key="3">
    <source>
        <dbReference type="Proteomes" id="UP000821866"/>
    </source>
</evidence>
<accession>A0A9J6DP08</accession>
<name>A0A9J6DP08_RHIMP</name>
<feature type="compositionally biased region" description="Polar residues" evidence="1">
    <location>
        <begin position="109"/>
        <end position="120"/>
    </location>
</feature>
<evidence type="ECO:0000313" key="2">
    <source>
        <dbReference type="EMBL" id="KAH8023887.1"/>
    </source>
</evidence>
<dbReference type="Proteomes" id="UP000821866">
    <property type="component" value="Chromosome 6"/>
</dbReference>
<proteinExistence type="predicted"/>
<feature type="compositionally biased region" description="Polar residues" evidence="1">
    <location>
        <begin position="74"/>
        <end position="88"/>
    </location>
</feature>
<feature type="region of interest" description="Disordered" evidence="1">
    <location>
        <begin position="108"/>
        <end position="127"/>
    </location>
</feature>
<protein>
    <submittedName>
        <fullName evidence="2">Uncharacterized protein</fullName>
    </submittedName>
</protein>
<gene>
    <name evidence="2" type="ORF">HPB51_018868</name>
</gene>
<keyword evidence="3" id="KW-1185">Reference proteome</keyword>
<feature type="region of interest" description="Disordered" evidence="1">
    <location>
        <begin position="74"/>
        <end position="94"/>
    </location>
</feature>
<dbReference type="AlphaFoldDB" id="A0A9J6DP08"/>
<dbReference type="EMBL" id="JABSTU010000008">
    <property type="protein sequence ID" value="KAH8023887.1"/>
    <property type="molecule type" value="Genomic_DNA"/>
</dbReference>
<sequence>MDANHIGSGSGTFLRKISSCRPVAMIITTAKPIPDFNLERHPALQHMASVSASVTANEKQSLAFRSMDHMMDTQTSQDADTQASNEHNAQPWIPITKRANKRRLLQPHTIPTQQLPSTPSEPALRQSRPETRLLRLPPLPAKDCKLEIRPHGGINLSNVCPKTLLLAVAHAANIRSEKPDIKLHVDENQNVQIISTSSKHITTALGKIT</sequence>
<comment type="caution">
    <text evidence="2">The sequence shown here is derived from an EMBL/GenBank/DDBJ whole genome shotgun (WGS) entry which is preliminary data.</text>
</comment>
<organism evidence="2 3">
    <name type="scientific">Rhipicephalus microplus</name>
    <name type="common">Cattle tick</name>
    <name type="synonym">Boophilus microplus</name>
    <dbReference type="NCBI Taxonomy" id="6941"/>
    <lineage>
        <taxon>Eukaryota</taxon>
        <taxon>Metazoa</taxon>
        <taxon>Ecdysozoa</taxon>
        <taxon>Arthropoda</taxon>
        <taxon>Chelicerata</taxon>
        <taxon>Arachnida</taxon>
        <taxon>Acari</taxon>
        <taxon>Parasitiformes</taxon>
        <taxon>Ixodida</taxon>
        <taxon>Ixodoidea</taxon>
        <taxon>Ixodidae</taxon>
        <taxon>Rhipicephalinae</taxon>
        <taxon>Rhipicephalus</taxon>
        <taxon>Boophilus</taxon>
    </lineage>
</organism>
<evidence type="ECO:0000256" key="1">
    <source>
        <dbReference type="SAM" id="MobiDB-lite"/>
    </source>
</evidence>